<dbReference type="InterPro" id="IPR019038">
    <property type="entry name" value="POLD3"/>
</dbReference>
<keyword evidence="7" id="KW-1185">Reference proteome</keyword>
<dbReference type="GO" id="GO:1904161">
    <property type="term" value="P:DNA synthesis involved in UV-damage excision repair"/>
    <property type="evidence" value="ECO:0007669"/>
    <property type="project" value="TreeGrafter"/>
</dbReference>
<dbReference type="GO" id="GO:0043625">
    <property type="term" value="C:delta DNA polymerase complex"/>
    <property type="evidence" value="ECO:0007669"/>
    <property type="project" value="InterPro"/>
</dbReference>
<dbReference type="Pfam" id="PF09507">
    <property type="entry name" value="CDC27"/>
    <property type="match status" value="1"/>
</dbReference>
<feature type="compositionally biased region" description="Polar residues" evidence="5">
    <location>
        <begin position="200"/>
        <end position="218"/>
    </location>
</feature>
<dbReference type="InterPro" id="IPR041913">
    <property type="entry name" value="POLD3_sf"/>
</dbReference>
<sequence length="435" mass="45136">MGSNAWEHVLEDLNTLVGEELKAVSYKWLARQYSLPCNVAKQLLFSFLEQHRESVAATYLLAGWTKHGTKQHTVQLVDAIKLASKRAALEPVTSMHVYSVQPSQPKDPSELWNSEIEQTSKLQSELLRGTQDNCMADNRWSAIQCGEAKREPAFAQKRPIPTPASAPLKAPAAPQTGPAVAAITSVMSGSSARKPAGRTASITVHGSGSSSLQANPTSAEAADPLAGGGAAKGSGKSTGSESVAAIPAAQAPPAATGKKAGGSRLANMWSKAPQPKPAPAVPVQLEDADIPLQSTQQEASTTDTMQDAAQEAAAQQPKPGVVKTAAAGAAAPGARKRRKVMRTVYNDKGEEVTEWVTEDAGHCDDDGEAAKPALGLEHDGAPAAAAPVPSGKQTDAKSQAKPAAASKTAKPGGKKSSKPNPAAGQRGIMSFFTKK</sequence>
<proteinExistence type="predicted"/>
<dbReference type="GO" id="GO:0003887">
    <property type="term" value="F:DNA-directed DNA polymerase activity"/>
    <property type="evidence" value="ECO:0007669"/>
    <property type="project" value="TreeGrafter"/>
</dbReference>
<comment type="subcellular location">
    <subcellularLocation>
        <location evidence="1">Nucleus</location>
    </subcellularLocation>
</comment>
<dbReference type="GO" id="GO:0006271">
    <property type="term" value="P:DNA strand elongation involved in DNA replication"/>
    <property type="evidence" value="ECO:0007669"/>
    <property type="project" value="TreeGrafter"/>
</dbReference>
<evidence type="ECO:0000256" key="3">
    <source>
        <dbReference type="ARBA" id="ARBA00022705"/>
    </source>
</evidence>
<comment type="caution">
    <text evidence="6">The sequence shown here is derived from an EMBL/GenBank/DDBJ whole genome shotgun (WGS) entry which is preliminary data.</text>
</comment>
<evidence type="ECO:0000256" key="2">
    <source>
        <dbReference type="ARBA" id="ARBA00017589"/>
    </source>
</evidence>
<feature type="region of interest" description="Disordered" evidence="5">
    <location>
        <begin position="357"/>
        <end position="435"/>
    </location>
</feature>
<evidence type="ECO:0000256" key="4">
    <source>
        <dbReference type="ARBA" id="ARBA00023242"/>
    </source>
</evidence>
<keyword evidence="4" id="KW-0539">Nucleus</keyword>
<dbReference type="Proteomes" id="UP001489004">
    <property type="component" value="Unassembled WGS sequence"/>
</dbReference>
<evidence type="ECO:0000256" key="1">
    <source>
        <dbReference type="ARBA" id="ARBA00004123"/>
    </source>
</evidence>
<dbReference type="PANTHER" id="PTHR17598:SF13">
    <property type="entry name" value="DNA POLYMERASE DELTA SUBUNIT 3"/>
    <property type="match status" value="1"/>
</dbReference>
<evidence type="ECO:0000313" key="6">
    <source>
        <dbReference type="EMBL" id="KAK9809055.1"/>
    </source>
</evidence>
<dbReference type="FunFam" id="3.90.1030.20:FF:000002">
    <property type="entry name" value="DNA polymerase delta subunit"/>
    <property type="match status" value="1"/>
</dbReference>
<feature type="region of interest" description="Disordered" evidence="5">
    <location>
        <begin position="191"/>
        <end position="339"/>
    </location>
</feature>
<dbReference type="AlphaFoldDB" id="A0AAW1PGU5"/>
<reference evidence="6 7" key="1">
    <citation type="journal article" date="2024" name="Nat. Commun.">
        <title>Phylogenomics reveals the evolutionary origins of lichenization in chlorophyte algae.</title>
        <authorList>
            <person name="Puginier C."/>
            <person name="Libourel C."/>
            <person name="Otte J."/>
            <person name="Skaloud P."/>
            <person name="Haon M."/>
            <person name="Grisel S."/>
            <person name="Petersen M."/>
            <person name="Berrin J.G."/>
            <person name="Delaux P.M."/>
            <person name="Dal Grande F."/>
            <person name="Keller J."/>
        </authorList>
    </citation>
    <scope>NUCLEOTIDE SEQUENCE [LARGE SCALE GENOMIC DNA]</scope>
    <source>
        <strain evidence="6 7">SAG 2043</strain>
    </source>
</reference>
<dbReference type="PANTHER" id="PTHR17598">
    <property type="entry name" value="DNA POLYMERASE DELTA SUBUNIT 3"/>
    <property type="match status" value="1"/>
</dbReference>
<evidence type="ECO:0000313" key="7">
    <source>
        <dbReference type="Proteomes" id="UP001489004"/>
    </source>
</evidence>
<dbReference type="EMBL" id="JALJOR010000011">
    <property type="protein sequence ID" value="KAK9809055.1"/>
    <property type="molecule type" value="Genomic_DNA"/>
</dbReference>
<evidence type="ECO:0000256" key="5">
    <source>
        <dbReference type="SAM" id="MobiDB-lite"/>
    </source>
</evidence>
<name>A0AAW1PGU5_9CHLO</name>
<accession>A0AAW1PGU5</accession>
<feature type="compositionally biased region" description="Low complexity" evidence="5">
    <location>
        <begin position="306"/>
        <end position="333"/>
    </location>
</feature>
<feature type="compositionally biased region" description="Polar residues" evidence="5">
    <location>
        <begin position="292"/>
        <end position="305"/>
    </location>
</feature>
<organism evidence="6 7">
    <name type="scientific">[Myrmecia] bisecta</name>
    <dbReference type="NCBI Taxonomy" id="41462"/>
    <lineage>
        <taxon>Eukaryota</taxon>
        <taxon>Viridiplantae</taxon>
        <taxon>Chlorophyta</taxon>
        <taxon>core chlorophytes</taxon>
        <taxon>Trebouxiophyceae</taxon>
        <taxon>Trebouxiales</taxon>
        <taxon>Trebouxiaceae</taxon>
        <taxon>Myrmecia</taxon>
    </lineage>
</organism>
<protein>
    <recommendedName>
        <fullName evidence="2">DNA polymerase delta subunit 3</fullName>
    </recommendedName>
</protein>
<feature type="compositionally biased region" description="Low complexity" evidence="5">
    <location>
        <begin position="396"/>
        <end position="411"/>
    </location>
</feature>
<keyword evidence="3" id="KW-0235">DNA replication</keyword>
<feature type="compositionally biased region" description="Low complexity" evidence="5">
    <location>
        <begin position="233"/>
        <end position="255"/>
    </location>
</feature>
<dbReference type="GO" id="GO:0006297">
    <property type="term" value="P:nucleotide-excision repair, DNA gap filling"/>
    <property type="evidence" value="ECO:0007669"/>
    <property type="project" value="TreeGrafter"/>
</dbReference>
<gene>
    <name evidence="6" type="ORF">WJX72_008594</name>
</gene>
<dbReference type="Gene3D" id="3.90.1030.20">
    <property type="entry name" value="DNA polymerase delta, p66 (Cdc27) subunit, wHTH domain"/>
    <property type="match status" value="1"/>
</dbReference>